<dbReference type="Proteomes" id="UP000602198">
    <property type="component" value="Unassembled WGS sequence"/>
</dbReference>
<keyword evidence="1" id="KW-0472">Membrane</keyword>
<feature type="transmembrane region" description="Helical" evidence="1">
    <location>
        <begin position="95"/>
        <end position="115"/>
    </location>
</feature>
<evidence type="ECO:0000313" key="3">
    <source>
        <dbReference type="Proteomes" id="UP000602198"/>
    </source>
</evidence>
<proteinExistence type="predicted"/>
<reference evidence="2 3" key="1">
    <citation type="submission" date="2021-01" db="EMBL/GenBank/DDBJ databases">
        <title>WGS of actinomycetes isolated from Thailand.</title>
        <authorList>
            <person name="Thawai C."/>
        </authorList>
    </citation>
    <scope>NUCLEOTIDE SEQUENCE [LARGE SCALE GENOMIC DNA]</scope>
    <source>
        <strain evidence="2 3">LPG 2</strain>
    </source>
</reference>
<organism evidence="2 3">
    <name type="scientific">Nocardia acididurans</name>
    <dbReference type="NCBI Taxonomy" id="2802282"/>
    <lineage>
        <taxon>Bacteria</taxon>
        <taxon>Bacillati</taxon>
        <taxon>Actinomycetota</taxon>
        <taxon>Actinomycetes</taxon>
        <taxon>Mycobacteriales</taxon>
        <taxon>Nocardiaceae</taxon>
        <taxon>Nocardia</taxon>
    </lineage>
</organism>
<keyword evidence="1" id="KW-0812">Transmembrane</keyword>
<keyword evidence="3" id="KW-1185">Reference proteome</keyword>
<evidence type="ECO:0000313" key="2">
    <source>
        <dbReference type="EMBL" id="MBL1079411.1"/>
    </source>
</evidence>
<keyword evidence="1" id="KW-1133">Transmembrane helix</keyword>
<dbReference type="EMBL" id="JAERRJ010000016">
    <property type="protein sequence ID" value="MBL1079411.1"/>
    <property type="molecule type" value="Genomic_DNA"/>
</dbReference>
<sequence length="288" mass="29670">MAATPYVPRGFRTASRLARNPGKALAPLEGAGFALGFTWEALAGIPLTLRRYRSETLRAVTDMTWGRGSFIVGGGTVPMLVVLGVAIGAGVGIQAFAALDLIGLGSMSGVVSAFANTRELAPIAAAIGFAAQAGCRMTAEIGAMRISEEIDALESLGLRSIPFVVTTRVIAGAVAIVPTFLIALILSYLACGAVIVLLHGQAGGVYGHYFSQFTSGYDIAAAVLKILVFGVAVILIHCYYGFFATGGPQGVGIASGRAVRASFVAVIGLDMVLTLLLWGVNSSIEFPG</sequence>
<dbReference type="Pfam" id="PF02405">
    <property type="entry name" value="MlaE"/>
    <property type="match status" value="1"/>
</dbReference>
<feature type="transmembrane region" description="Helical" evidence="1">
    <location>
        <begin position="261"/>
        <end position="280"/>
    </location>
</feature>
<protein>
    <submittedName>
        <fullName evidence="2">ABC transporter permease</fullName>
    </submittedName>
</protein>
<name>A0ABS1MFI0_9NOCA</name>
<dbReference type="PANTHER" id="PTHR30188">
    <property type="entry name" value="ABC TRANSPORTER PERMEASE PROTEIN-RELATED"/>
    <property type="match status" value="1"/>
</dbReference>
<comment type="caution">
    <text evidence="2">The sequence shown here is derived from an EMBL/GenBank/DDBJ whole genome shotgun (WGS) entry which is preliminary data.</text>
</comment>
<dbReference type="RefSeq" id="WP_201955841.1">
    <property type="nucleotide sequence ID" value="NZ_JAERRJ010000016.1"/>
</dbReference>
<feature type="transmembrane region" description="Helical" evidence="1">
    <location>
        <begin position="70"/>
        <end position="89"/>
    </location>
</feature>
<evidence type="ECO:0000256" key="1">
    <source>
        <dbReference type="SAM" id="Phobius"/>
    </source>
</evidence>
<gene>
    <name evidence="2" type="ORF">JK358_33900</name>
</gene>
<accession>A0ABS1MFI0</accession>
<feature type="transmembrane region" description="Helical" evidence="1">
    <location>
        <begin position="219"/>
        <end position="240"/>
    </location>
</feature>
<dbReference type="PANTHER" id="PTHR30188:SF13">
    <property type="entry name" value="CONSERVED HYPOTHETICAL INTEGRAL MEMBRANE PROTEIN YRBE3B"/>
    <property type="match status" value="1"/>
</dbReference>
<dbReference type="InterPro" id="IPR030802">
    <property type="entry name" value="Permease_MalE"/>
</dbReference>
<feature type="transmembrane region" description="Helical" evidence="1">
    <location>
        <begin position="30"/>
        <end position="49"/>
    </location>
</feature>
<feature type="transmembrane region" description="Helical" evidence="1">
    <location>
        <begin position="169"/>
        <end position="199"/>
    </location>
</feature>